<evidence type="ECO:0000313" key="2">
    <source>
        <dbReference type="Proteomes" id="UP001224516"/>
    </source>
</evidence>
<dbReference type="Proteomes" id="UP001224516">
    <property type="component" value="Unassembled WGS sequence"/>
</dbReference>
<reference evidence="1 2" key="1">
    <citation type="submission" date="2023-12" db="EMBL/GenBank/DDBJ databases">
        <title>Evaluation and characterization of a potential secondary metabolite violacein from indigenous Chromobacterium amazonense SAM215.</title>
        <authorList>
            <person name="Tarafdar M.R."/>
            <person name="Abedin S.M."/>
            <person name="Atiqua A."/>
            <person name="Saha A."/>
            <person name="Khan S.N."/>
        </authorList>
    </citation>
    <scope>NUCLEOTIDE SEQUENCE [LARGE SCALE GENOMIC DNA]</scope>
    <source>
        <strain evidence="1 2">SAM215</strain>
    </source>
</reference>
<protein>
    <recommendedName>
        <fullName evidence="3">Novel E3 ligase domain-containing protein</fullName>
    </recommendedName>
</protein>
<comment type="caution">
    <text evidence="1">The sequence shown here is derived from an EMBL/GenBank/DDBJ whole genome shotgun (WGS) entry which is preliminary data.</text>
</comment>
<dbReference type="RefSeq" id="WP_307912481.1">
    <property type="nucleotide sequence ID" value="NZ_JAVFJF020000006.1"/>
</dbReference>
<evidence type="ECO:0008006" key="3">
    <source>
        <dbReference type="Google" id="ProtNLM"/>
    </source>
</evidence>
<evidence type="ECO:0000313" key="1">
    <source>
        <dbReference type="EMBL" id="MEJ8674094.1"/>
    </source>
</evidence>
<sequence>MLADAKTQLLRDSVNQTLLRMRDEAYRQAEPERSKLPRWARALRLLPQRATITPKTVAVIERLRLQLAEGAPRPVLDIRECARLSLEMEVLARTLPQGPFAELSQRLALLGQAAWAQLARAEAEAQLLPQFQRFDQPGSSQERRAGVSLGAGLGLGEAGAGAKATFGVNLGVAWGVDNDDEGFVFVNRSKAVSARAGIKGGVGVAALSGAVQGRWQHTESEEFASARVYVKLNADQLARGSRRETLGTGARAVVGALIRLFRPGYGNELSHFQRLQQQAADQQQRLGVLLGWLGQRDRSEALPGPARHYAPPCVVDSVRGGAVAQAEAVGVSVAVDVAVECIDIKAPVLTPFWQALRQEHGVARDTVTAEHRLAGLEQMAGALFGSDASTRPLSRLSGAADATALRGGDLKVLARALDCLEAEFEHLCAVAQQVDAGIGRRAGSAAVERSLLASWRARSREEALAQMALAHAVLVREVAAREPTEAAVDMLFEKRALDQRLDELAPRLYAPPIRYDAGKVAQATSFRDLLKLQIRDRSVALSLGGTLGAVGLQASASLTERERVHHNPVRAGDYKDVRVTLTGSAGGSWPLDGLRDALMAQLAPHGLAAEVPAALAGLQASLGAQGSGSLTLLLRFYRPQYQRLADFPADAAGYRLQLSRVSASGDLGLSIAGGVPVQPGISVELGLDVGASATSVLYERWGDNSLSAPLMHYLHLKAVGEEARWPDKRQEQRLALEALCRQLARPDSAVRGEANYFLKRQQQDSAGFFAIMEAFAAGCGSAEAAIAELEALMERQYPQWQMDKQAFAGWEELPLVHESVRR</sequence>
<organism evidence="1 2">
    <name type="scientific">Chromobacterium amazonense</name>
    <dbReference type="NCBI Taxonomy" id="1382803"/>
    <lineage>
        <taxon>Bacteria</taxon>
        <taxon>Pseudomonadati</taxon>
        <taxon>Pseudomonadota</taxon>
        <taxon>Betaproteobacteria</taxon>
        <taxon>Neisseriales</taxon>
        <taxon>Chromobacteriaceae</taxon>
        <taxon>Chromobacterium</taxon>
    </lineage>
</organism>
<gene>
    <name evidence="1" type="ORF">QCL97_005095</name>
</gene>
<name>A0ABU8UYX7_9NEIS</name>
<keyword evidence="2" id="KW-1185">Reference proteome</keyword>
<proteinExistence type="predicted"/>
<dbReference type="EMBL" id="JAVFJF020000006">
    <property type="protein sequence ID" value="MEJ8674094.1"/>
    <property type="molecule type" value="Genomic_DNA"/>
</dbReference>
<accession>A0ABU8UYX7</accession>